<reference evidence="1 2" key="1">
    <citation type="submission" date="2016-01" db="EMBL/GenBank/DDBJ databases">
        <title>Draft Genome Sequences of Seven Thermophilic Sporeformers Isolated from Foods.</title>
        <authorList>
            <person name="Berendsen E.M."/>
            <person name="Wells-Bennik M.H."/>
            <person name="Krawcyk A.O."/>
            <person name="De Jong A."/>
            <person name="Holsappel S."/>
            <person name="Eijlander R.T."/>
            <person name="Kuipers O.P."/>
        </authorList>
    </citation>
    <scope>NUCLEOTIDE SEQUENCE [LARGE SCALE GENOMIC DNA]</scope>
    <source>
        <strain evidence="1 2">B4135</strain>
    </source>
</reference>
<comment type="caution">
    <text evidence="1">The sequence shown here is derived from an EMBL/GenBank/DDBJ whole genome shotgun (WGS) entry which is preliminary data.</text>
</comment>
<dbReference type="Proteomes" id="UP000075683">
    <property type="component" value="Unassembled WGS sequence"/>
</dbReference>
<protein>
    <submittedName>
        <fullName evidence="1">Uncharacterized protein</fullName>
    </submittedName>
</protein>
<accession>A0A150MFA5</accession>
<organism evidence="1 2">
    <name type="scientific">Caldibacillus debilis</name>
    <dbReference type="NCBI Taxonomy" id="301148"/>
    <lineage>
        <taxon>Bacteria</taxon>
        <taxon>Bacillati</taxon>
        <taxon>Bacillota</taxon>
        <taxon>Bacilli</taxon>
        <taxon>Bacillales</taxon>
        <taxon>Bacillaceae</taxon>
        <taxon>Caldibacillus</taxon>
    </lineage>
</organism>
<evidence type="ECO:0000313" key="2">
    <source>
        <dbReference type="Proteomes" id="UP000075683"/>
    </source>
</evidence>
<dbReference type="EMBL" id="LQYT01000001">
    <property type="protein sequence ID" value="KYD23156.1"/>
    <property type="molecule type" value="Genomic_DNA"/>
</dbReference>
<evidence type="ECO:0000313" key="1">
    <source>
        <dbReference type="EMBL" id="KYD23156.1"/>
    </source>
</evidence>
<gene>
    <name evidence="1" type="ORF">B4135_0979</name>
</gene>
<name>A0A150MFA5_9BACI</name>
<sequence length="166" mass="19584">MNVDSPYEVLRCYHFINKNETDSDFDSSDDYIDLEHSEWIDDDDIFYEFIGGSRINEENSKYPHEPDFPSKREDAYWYVSPEKDFGCWIINKYKKPMLIPRSIEEAEKGWSWKVYKSPIPLHNHNTSLSLASKMAWYIDKDGYGQYVLLANGKISTISSPKPSFWK</sequence>
<dbReference type="AlphaFoldDB" id="A0A150MFA5"/>
<proteinExistence type="predicted"/>